<dbReference type="PANTHER" id="PTHR23159">
    <property type="entry name" value="CENTROSOMAL PROTEIN 2"/>
    <property type="match status" value="1"/>
</dbReference>
<evidence type="ECO:0000259" key="3">
    <source>
        <dbReference type="Pfam" id="PF13815"/>
    </source>
</evidence>
<dbReference type="OrthoDB" id="515971at2759"/>
<feature type="domain" description="Cilium assembly protein DZIP1 N-terminal" evidence="3">
    <location>
        <begin position="36"/>
        <end position="140"/>
    </location>
</feature>
<evidence type="ECO:0000256" key="1">
    <source>
        <dbReference type="SAM" id="Coils"/>
    </source>
</evidence>
<evidence type="ECO:0000313" key="4">
    <source>
        <dbReference type="EMBL" id="PSC75496.1"/>
    </source>
</evidence>
<protein>
    <submittedName>
        <fullName evidence="4">Zinc finger DZIP1L isoform A</fullName>
    </submittedName>
</protein>
<sequence length="872" mass="93026">MSSDRENGGPLLLNTGRGACSKAVRAAAPPPLPPPFRFGPPRALIDWRALHSLDLGRVVRETDVDALEGVLDVLSPANTIQLFRAAQLTVNYLLHVQDRLAADGAAALAELAKVQQRTQLLGLRVREAKEELAGSRKEVRHLKKALRTLEAVALSRQAQPEVRLLERVVEKEVPDAAALRALEARLVAAEAERHELQRDNSKLTDALAAATAGVQASAAAAAEAARWEERQAAEERLHAALEEERHRQQQQQQQQQSKAPRLSVVVAGDEGSPNMRSQLAAAQRREREADRRAEAAEAEAAQLVAACKRVTTPTAEARRLRAQLEAAEAEAEMLRSQLAARERERSPVRRQLSGSGLGAHLEDDVSDGQLHDLQADLQAAEAARSRLSQRCQQLERQLQEAQQRQQAAGGSAATPEAEVLQREVERLRSEKIALQEECRRLRQQAAAGAAEIEHLRHRLGQPAGGGSRPHSGASSPVKAGGRTTPPPPEQQQPEPGAERGGIGSPIEEPGSGGGSPADAAGAVPSPTKRPPTAGGRLGSSSPPQRPASALGSPTRGHAPTAEEQQQFRRELQHSLATAERPGVVSRFPHSLGSFLALRSDLQGELEAELREEMRGYGIDPSADRLTSAQLSSAMAELERRRAVARADMTLADQQRHDYMRATVAWHVERMAGIASGQRKPSPAAQPLLAQPPPGLRPIRTASQDAELSPRRRGFVEQVLDQVGDEAAVYSPLARGASALSDHHGHQGASPAPSTGALASEEGGTASSSPWLSSRDRAFNATLEAEGRRSPLAHTASSRGWEAQGAASPTQHYPRAQRSVQFVAKEGYGSGSSVLNSSAGGGGSGEWGVAAGTAQSLAPAQRMGRRPAHAYGM</sequence>
<dbReference type="PANTHER" id="PTHR23159:SF31">
    <property type="entry name" value="CENTROSOME-ASSOCIATED PROTEIN CEP250 ISOFORM X1"/>
    <property type="match status" value="1"/>
</dbReference>
<feature type="region of interest" description="Disordered" evidence="2">
    <location>
        <begin position="338"/>
        <end position="363"/>
    </location>
</feature>
<keyword evidence="5" id="KW-1185">Reference proteome</keyword>
<evidence type="ECO:0000256" key="2">
    <source>
        <dbReference type="SAM" id="MobiDB-lite"/>
    </source>
</evidence>
<feature type="coiled-coil region" evidence="1">
    <location>
        <begin position="125"/>
        <end position="152"/>
    </location>
</feature>
<dbReference type="InterPro" id="IPR032714">
    <property type="entry name" value="DZIP1_N"/>
</dbReference>
<keyword evidence="1" id="KW-0175">Coiled coil</keyword>
<organism evidence="4 5">
    <name type="scientific">Micractinium conductrix</name>
    <dbReference type="NCBI Taxonomy" id="554055"/>
    <lineage>
        <taxon>Eukaryota</taxon>
        <taxon>Viridiplantae</taxon>
        <taxon>Chlorophyta</taxon>
        <taxon>core chlorophytes</taxon>
        <taxon>Trebouxiophyceae</taxon>
        <taxon>Chlorellales</taxon>
        <taxon>Chlorellaceae</taxon>
        <taxon>Chlorella clade</taxon>
        <taxon>Micractinium</taxon>
    </lineage>
</organism>
<feature type="compositionally biased region" description="Basic and acidic residues" evidence="2">
    <location>
        <begin position="283"/>
        <end position="294"/>
    </location>
</feature>
<dbReference type="EMBL" id="LHPF02000002">
    <property type="protein sequence ID" value="PSC75496.1"/>
    <property type="molecule type" value="Genomic_DNA"/>
</dbReference>
<comment type="caution">
    <text evidence="4">The sequence shown here is derived from an EMBL/GenBank/DDBJ whole genome shotgun (WGS) entry which is preliminary data.</text>
</comment>
<accession>A0A2P6VN14</accession>
<feature type="compositionally biased region" description="Low complexity" evidence="2">
    <location>
        <begin position="516"/>
        <end position="526"/>
    </location>
</feature>
<reference evidence="4 5" key="1">
    <citation type="journal article" date="2018" name="Plant J.">
        <title>Genome sequences of Chlorella sorokiniana UTEX 1602 and Micractinium conductrix SAG 241.80: implications to maltose excretion by a green alga.</title>
        <authorList>
            <person name="Arriola M.B."/>
            <person name="Velmurugan N."/>
            <person name="Zhang Y."/>
            <person name="Plunkett M.H."/>
            <person name="Hondzo H."/>
            <person name="Barney B.M."/>
        </authorList>
    </citation>
    <scope>NUCLEOTIDE SEQUENCE [LARGE SCALE GENOMIC DNA]</scope>
    <source>
        <strain evidence="4 5">SAG 241.80</strain>
    </source>
</reference>
<dbReference type="Proteomes" id="UP000239649">
    <property type="component" value="Unassembled WGS sequence"/>
</dbReference>
<dbReference type="AlphaFoldDB" id="A0A2P6VN14"/>
<name>A0A2P6VN14_9CHLO</name>
<feature type="region of interest" description="Disordered" evidence="2">
    <location>
        <begin position="737"/>
        <end position="812"/>
    </location>
</feature>
<feature type="region of interest" description="Disordered" evidence="2">
    <location>
        <begin position="674"/>
        <end position="711"/>
    </location>
</feature>
<feature type="region of interest" description="Disordered" evidence="2">
    <location>
        <begin position="242"/>
        <end position="294"/>
    </location>
</feature>
<evidence type="ECO:0000313" key="5">
    <source>
        <dbReference type="Proteomes" id="UP000239649"/>
    </source>
</evidence>
<proteinExistence type="predicted"/>
<dbReference type="Pfam" id="PF13815">
    <property type="entry name" value="Dzip-like_N"/>
    <property type="match status" value="1"/>
</dbReference>
<feature type="region of interest" description="Disordered" evidence="2">
    <location>
        <begin position="459"/>
        <end position="569"/>
    </location>
</feature>
<feature type="coiled-coil region" evidence="1">
    <location>
        <begin position="627"/>
        <end position="654"/>
    </location>
</feature>
<feature type="coiled-coil region" evidence="1">
    <location>
        <begin position="370"/>
        <end position="444"/>
    </location>
</feature>
<gene>
    <name evidence="4" type="ORF">C2E20_1519</name>
</gene>